<dbReference type="PANTHER" id="PTHR31969">
    <property type="entry name" value="GEM-LIKE PROTEIN 2"/>
    <property type="match status" value="1"/>
</dbReference>
<dbReference type="Gene3D" id="2.30.29.30">
    <property type="entry name" value="Pleckstrin-homology domain (PH domain)/Phosphotyrosine-binding domain (PTB)"/>
    <property type="match status" value="1"/>
</dbReference>
<dbReference type="Pfam" id="PF02893">
    <property type="entry name" value="GRAM"/>
    <property type="match status" value="1"/>
</dbReference>
<evidence type="ECO:0000256" key="1">
    <source>
        <dbReference type="ARBA" id="ARBA00009414"/>
    </source>
</evidence>
<dbReference type="EMBL" id="PNBA02000015">
    <property type="protein sequence ID" value="KAG6399122.1"/>
    <property type="molecule type" value="Genomic_DNA"/>
</dbReference>
<reference evidence="3" key="1">
    <citation type="submission" date="2018-01" db="EMBL/GenBank/DDBJ databases">
        <authorList>
            <person name="Mao J.F."/>
        </authorList>
    </citation>
    <scope>NUCLEOTIDE SEQUENCE</scope>
    <source>
        <strain evidence="3">Huo1</strain>
        <tissue evidence="3">Leaf</tissue>
    </source>
</reference>
<comment type="caution">
    <text evidence="3">The sequence shown here is derived from an EMBL/GenBank/DDBJ whole genome shotgun (WGS) entry which is preliminary data.</text>
</comment>
<accession>A0A8X8ZC11</accession>
<gene>
    <name evidence="3" type="ORF">SASPL_140596</name>
</gene>
<dbReference type="InterPro" id="IPR011993">
    <property type="entry name" value="PH-like_dom_sf"/>
</dbReference>
<dbReference type="AlphaFoldDB" id="A0A8X8ZC11"/>
<evidence type="ECO:0000259" key="2">
    <source>
        <dbReference type="SMART" id="SM00568"/>
    </source>
</evidence>
<dbReference type="InterPro" id="IPR037848">
    <property type="entry name" value="GEM-like"/>
</dbReference>
<evidence type="ECO:0000313" key="4">
    <source>
        <dbReference type="Proteomes" id="UP000298416"/>
    </source>
</evidence>
<keyword evidence="4" id="KW-1185">Reference proteome</keyword>
<comment type="similarity">
    <text evidence="1">Belongs to the GEM family.</text>
</comment>
<reference evidence="3" key="2">
    <citation type="submission" date="2020-08" db="EMBL/GenBank/DDBJ databases">
        <title>Plant Genome Project.</title>
        <authorList>
            <person name="Zhang R.-G."/>
        </authorList>
    </citation>
    <scope>NUCLEOTIDE SEQUENCE</scope>
    <source>
        <strain evidence="3">Huo1</strain>
        <tissue evidence="3">Leaf</tissue>
    </source>
</reference>
<protein>
    <recommendedName>
        <fullName evidence="2">GRAM domain-containing protein</fullName>
    </recommendedName>
</protein>
<proteinExistence type="inferred from homology"/>
<organism evidence="3">
    <name type="scientific">Salvia splendens</name>
    <name type="common">Scarlet sage</name>
    <dbReference type="NCBI Taxonomy" id="180675"/>
    <lineage>
        <taxon>Eukaryota</taxon>
        <taxon>Viridiplantae</taxon>
        <taxon>Streptophyta</taxon>
        <taxon>Embryophyta</taxon>
        <taxon>Tracheophyta</taxon>
        <taxon>Spermatophyta</taxon>
        <taxon>Magnoliopsida</taxon>
        <taxon>eudicotyledons</taxon>
        <taxon>Gunneridae</taxon>
        <taxon>Pentapetalae</taxon>
        <taxon>asterids</taxon>
        <taxon>lamiids</taxon>
        <taxon>Lamiales</taxon>
        <taxon>Lamiaceae</taxon>
        <taxon>Nepetoideae</taxon>
        <taxon>Mentheae</taxon>
        <taxon>Salviinae</taxon>
        <taxon>Salvia</taxon>
        <taxon>Salvia subgen. Calosphace</taxon>
        <taxon>core Calosphace</taxon>
    </lineage>
</organism>
<dbReference type="SMART" id="SM00568">
    <property type="entry name" value="GRAM"/>
    <property type="match status" value="1"/>
</dbReference>
<name>A0A8X8ZC11_SALSN</name>
<dbReference type="OrthoDB" id="1736712at2759"/>
<dbReference type="InterPro" id="IPR004182">
    <property type="entry name" value="GRAM"/>
</dbReference>
<sequence length="239" mass="27427">MELQHNQSRHVPKQNVHEKQVIGVPITSQDYRYWITNSAQTYLSDHQYQILPPPSKTRRGRVNSATNKVFKFRQNLHIFAQGIREHVRLGPKLSETVKGKLRLGARILHVGGLHKIFIDNFNIIDGEKLFTASQCYLSTTAGPIAGLLFVSSERVGFCSDRSIKISCPPNGTLIKQHYKVIIPLAKIKRAVESENVKNPRQKYVEIVTDDNFEFWFMGFLNHKRTLRHLQQAINPSCLK</sequence>
<feature type="domain" description="GRAM" evidence="2">
    <location>
        <begin position="115"/>
        <end position="194"/>
    </location>
</feature>
<evidence type="ECO:0000313" key="3">
    <source>
        <dbReference type="EMBL" id="KAG6399122.1"/>
    </source>
</evidence>
<dbReference type="Proteomes" id="UP000298416">
    <property type="component" value="Unassembled WGS sequence"/>
</dbReference>